<evidence type="ECO:0000313" key="1">
    <source>
        <dbReference type="EMBL" id="MFC0591163.1"/>
    </source>
</evidence>
<name>A0ABV6PQA9_9BURK</name>
<evidence type="ECO:0008006" key="3">
    <source>
        <dbReference type="Google" id="ProtNLM"/>
    </source>
</evidence>
<gene>
    <name evidence="1" type="ORF">ACFFGG_01200</name>
</gene>
<evidence type="ECO:0000313" key="2">
    <source>
        <dbReference type="Proteomes" id="UP001589834"/>
    </source>
</evidence>
<organism evidence="1 2">
    <name type="scientific">Ottowia pentelensis</name>
    <dbReference type="NCBI Taxonomy" id="511108"/>
    <lineage>
        <taxon>Bacteria</taxon>
        <taxon>Pseudomonadati</taxon>
        <taxon>Pseudomonadota</taxon>
        <taxon>Betaproteobacteria</taxon>
        <taxon>Burkholderiales</taxon>
        <taxon>Comamonadaceae</taxon>
        <taxon>Ottowia</taxon>
    </lineage>
</organism>
<dbReference type="RefSeq" id="WP_293221977.1">
    <property type="nucleotide sequence ID" value="NZ_JBHLTN010000002.1"/>
</dbReference>
<proteinExistence type="predicted"/>
<sequence>MTPSRSSPFQLAQTLSSLAWHSPLVIASRTLQLTQPGALLSANGQVEFFRMFAEKQAAATESYFAMLASAVTLSQQLFFGAWSSWARGQAPQWSTHAMASTANNALRPFQRRARANARRLSRSRKPG</sequence>
<keyword evidence="2" id="KW-1185">Reference proteome</keyword>
<dbReference type="Proteomes" id="UP001589834">
    <property type="component" value="Unassembled WGS sequence"/>
</dbReference>
<comment type="caution">
    <text evidence="1">The sequence shown here is derived from an EMBL/GenBank/DDBJ whole genome shotgun (WGS) entry which is preliminary data.</text>
</comment>
<protein>
    <recommendedName>
        <fullName evidence="3">Phasin domain-containing protein</fullName>
    </recommendedName>
</protein>
<dbReference type="EMBL" id="JBHLTN010000002">
    <property type="protein sequence ID" value="MFC0591163.1"/>
    <property type="molecule type" value="Genomic_DNA"/>
</dbReference>
<accession>A0ABV6PQA9</accession>
<reference evidence="1 2" key="1">
    <citation type="submission" date="2024-09" db="EMBL/GenBank/DDBJ databases">
        <authorList>
            <person name="Sun Q."/>
            <person name="Mori K."/>
        </authorList>
    </citation>
    <scope>NUCLEOTIDE SEQUENCE [LARGE SCALE GENOMIC DNA]</scope>
    <source>
        <strain evidence="1 2">NCAIM B.02336</strain>
    </source>
</reference>